<keyword evidence="6 10" id="KW-0443">Lipid metabolism</keyword>
<keyword evidence="12" id="KW-1185">Reference proteome</keyword>
<keyword evidence="3 10" id="KW-0808">Transferase</keyword>
<gene>
    <name evidence="10 11" type="primary">plsY</name>
    <name evidence="11" type="ORF">GTA51_15680</name>
</gene>
<keyword evidence="7 10" id="KW-0472">Membrane</keyword>
<evidence type="ECO:0000256" key="2">
    <source>
        <dbReference type="ARBA" id="ARBA00022516"/>
    </source>
</evidence>
<evidence type="ECO:0000313" key="11">
    <source>
        <dbReference type="EMBL" id="MYL84561.1"/>
    </source>
</evidence>
<dbReference type="EC" id="2.3.1.275" evidence="10"/>
<comment type="similarity">
    <text evidence="10">Belongs to the PlsY family.</text>
</comment>
<dbReference type="Proteomes" id="UP000482487">
    <property type="component" value="Unassembled WGS sequence"/>
</dbReference>
<reference evidence="11 12" key="1">
    <citation type="submission" date="2020-01" db="EMBL/GenBank/DDBJ databases">
        <title>Genome sequence of Desulfovibrio aerotolerans DSM 16695(T).</title>
        <authorList>
            <person name="Karnachuk O."/>
            <person name="Avakyan M."/>
            <person name="Mardanov A."/>
            <person name="Kadnikov V."/>
            <person name="Ravin N."/>
        </authorList>
    </citation>
    <scope>NUCLEOTIDE SEQUENCE [LARGE SCALE GENOMIC DNA]</scope>
    <source>
        <strain evidence="11 12">DSM 16695</strain>
    </source>
</reference>
<comment type="pathway">
    <text evidence="10">Lipid metabolism; phospholipid metabolism.</text>
</comment>
<protein>
    <recommendedName>
        <fullName evidence="10">Glycerol-3-phosphate acyltransferase</fullName>
    </recommendedName>
    <alternativeName>
        <fullName evidence="10">Acyl-PO4 G3P acyltransferase</fullName>
    </alternativeName>
    <alternativeName>
        <fullName evidence="10">Acyl-phosphate--glycerol-3-phosphate acyltransferase</fullName>
    </alternativeName>
    <alternativeName>
        <fullName evidence="10">G3P acyltransferase</fullName>
        <shortName evidence="10">GPAT</shortName>
        <ecNumber evidence="10">2.3.1.275</ecNumber>
    </alternativeName>
    <alternativeName>
        <fullName evidence="10">Lysophosphatidic acid synthase</fullName>
        <shortName evidence="10">LPA synthase</shortName>
    </alternativeName>
</protein>
<dbReference type="InterPro" id="IPR003811">
    <property type="entry name" value="G3P_acylTferase_PlsY"/>
</dbReference>
<feature type="transmembrane region" description="Helical" evidence="10">
    <location>
        <begin position="144"/>
        <end position="174"/>
    </location>
</feature>
<keyword evidence="5 10" id="KW-1133">Transmembrane helix</keyword>
<dbReference type="UniPathway" id="UPA00085"/>
<organism evidence="11 12">
    <name type="scientific">Solidesulfovibrio aerotolerans</name>
    <dbReference type="NCBI Taxonomy" id="295255"/>
    <lineage>
        <taxon>Bacteria</taxon>
        <taxon>Pseudomonadati</taxon>
        <taxon>Thermodesulfobacteriota</taxon>
        <taxon>Desulfovibrionia</taxon>
        <taxon>Desulfovibrionales</taxon>
        <taxon>Desulfovibrionaceae</taxon>
        <taxon>Solidesulfovibrio</taxon>
    </lineage>
</organism>
<keyword evidence="4 10" id="KW-0812">Transmembrane</keyword>
<dbReference type="PANTHER" id="PTHR30309">
    <property type="entry name" value="INNER MEMBRANE PROTEIN YGIH"/>
    <property type="match status" value="1"/>
</dbReference>
<dbReference type="Pfam" id="PF02660">
    <property type="entry name" value="G3P_acyltransf"/>
    <property type="match status" value="1"/>
</dbReference>
<keyword evidence="9 10" id="KW-1208">Phospholipid metabolism</keyword>
<keyword evidence="11" id="KW-0012">Acyltransferase</keyword>
<evidence type="ECO:0000256" key="7">
    <source>
        <dbReference type="ARBA" id="ARBA00023136"/>
    </source>
</evidence>
<proteinExistence type="inferred from homology"/>
<keyword evidence="1 10" id="KW-1003">Cell membrane</keyword>
<accession>A0A7C9IMH7</accession>
<comment type="function">
    <text evidence="10">Catalyzes the transfer of an acyl group from acyl-phosphate (acyl-PO(4)) to glycerol-3-phosphate (G3P) to form lysophosphatidic acid (LPA). This enzyme utilizes acyl-phosphate as fatty acyl donor, but not acyl-CoA or acyl-ACP.</text>
</comment>
<evidence type="ECO:0000256" key="5">
    <source>
        <dbReference type="ARBA" id="ARBA00022989"/>
    </source>
</evidence>
<feature type="transmembrane region" description="Helical" evidence="10">
    <location>
        <begin position="48"/>
        <end position="66"/>
    </location>
</feature>
<dbReference type="PANTHER" id="PTHR30309:SF0">
    <property type="entry name" value="GLYCEROL-3-PHOSPHATE ACYLTRANSFERASE-RELATED"/>
    <property type="match status" value="1"/>
</dbReference>
<comment type="catalytic activity">
    <reaction evidence="10">
        <text>an acyl phosphate + sn-glycerol 3-phosphate = a 1-acyl-sn-glycero-3-phosphate + phosphate</text>
        <dbReference type="Rhea" id="RHEA:34075"/>
        <dbReference type="ChEBI" id="CHEBI:43474"/>
        <dbReference type="ChEBI" id="CHEBI:57597"/>
        <dbReference type="ChEBI" id="CHEBI:57970"/>
        <dbReference type="ChEBI" id="CHEBI:59918"/>
        <dbReference type="EC" id="2.3.1.275"/>
    </reaction>
</comment>
<evidence type="ECO:0000256" key="6">
    <source>
        <dbReference type="ARBA" id="ARBA00023098"/>
    </source>
</evidence>
<keyword evidence="8 10" id="KW-0594">Phospholipid biosynthesis</keyword>
<dbReference type="GO" id="GO:0005886">
    <property type="term" value="C:plasma membrane"/>
    <property type="evidence" value="ECO:0007669"/>
    <property type="project" value="UniProtKB-SubCell"/>
</dbReference>
<feature type="transmembrane region" description="Helical" evidence="10">
    <location>
        <begin position="78"/>
        <end position="99"/>
    </location>
</feature>
<dbReference type="AlphaFoldDB" id="A0A7C9IMH7"/>
<feature type="transmembrane region" description="Helical" evidence="10">
    <location>
        <begin position="6"/>
        <end position="27"/>
    </location>
</feature>
<dbReference type="EMBL" id="WVUD01000035">
    <property type="protein sequence ID" value="MYL84561.1"/>
    <property type="molecule type" value="Genomic_DNA"/>
</dbReference>
<evidence type="ECO:0000256" key="10">
    <source>
        <dbReference type="HAMAP-Rule" id="MF_01043"/>
    </source>
</evidence>
<evidence type="ECO:0000256" key="4">
    <source>
        <dbReference type="ARBA" id="ARBA00022692"/>
    </source>
</evidence>
<dbReference type="OrthoDB" id="9777124at2"/>
<feature type="transmembrane region" description="Helical" evidence="10">
    <location>
        <begin position="106"/>
        <end position="132"/>
    </location>
</feature>
<keyword evidence="2 10" id="KW-0444">Lipid biosynthesis</keyword>
<evidence type="ECO:0000256" key="9">
    <source>
        <dbReference type="ARBA" id="ARBA00023264"/>
    </source>
</evidence>
<name>A0A7C9IMH7_9BACT</name>
<dbReference type="GO" id="GO:0008654">
    <property type="term" value="P:phospholipid biosynthetic process"/>
    <property type="evidence" value="ECO:0007669"/>
    <property type="project" value="UniProtKB-UniRule"/>
</dbReference>
<sequence length="200" mass="20220">MAAIGFILLTYLVASFPFGLLVALVGCGIDPRRAGSLNTGATNVARLCGTRLGVLTLLLDLAKGLVPVLCARAMTDSVVFVSLVLVAAVVGHMFSVFLYGRGGKGVATAIGVFLAAAPAVALLAVAACVAVIRVSGYVSAGSLVLAVAVPVLCAFLGQPALVPAGVVVAGLIIYKHRDNIARLRAGQEKSWRKSPAPAAG</sequence>
<evidence type="ECO:0000256" key="3">
    <source>
        <dbReference type="ARBA" id="ARBA00022679"/>
    </source>
</evidence>
<dbReference type="SMART" id="SM01207">
    <property type="entry name" value="G3P_acyltransf"/>
    <property type="match status" value="1"/>
</dbReference>
<comment type="subcellular location">
    <subcellularLocation>
        <location evidence="10">Cell membrane</location>
        <topology evidence="10">Multi-pass membrane protein</topology>
    </subcellularLocation>
</comment>
<dbReference type="NCBIfam" id="TIGR00023">
    <property type="entry name" value="glycerol-3-phosphate 1-O-acyltransferase PlsY"/>
    <property type="match status" value="1"/>
</dbReference>
<dbReference type="RefSeq" id="WP_160962712.1">
    <property type="nucleotide sequence ID" value="NZ_WVUD01000035.1"/>
</dbReference>
<evidence type="ECO:0000313" key="12">
    <source>
        <dbReference type="Proteomes" id="UP000482487"/>
    </source>
</evidence>
<evidence type="ECO:0000256" key="1">
    <source>
        <dbReference type="ARBA" id="ARBA00022475"/>
    </source>
</evidence>
<dbReference type="GO" id="GO:0043772">
    <property type="term" value="F:acyl-phosphate glycerol-3-phosphate acyltransferase activity"/>
    <property type="evidence" value="ECO:0007669"/>
    <property type="project" value="UniProtKB-UniRule"/>
</dbReference>
<dbReference type="HAMAP" id="MF_01043">
    <property type="entry name" value="PlsY"/>
    <property type="match status" value="1"/>
</dbReference>
<evidence type="ECO:0000256" key="8">
    <source>
        <dbReference type="ARBA" id="ARBA00023209"/>
    </source>
</evidence>
<comment type="subunit">
    <text evidence="10">Probably interacts with PlsX.</text>
</comment>
<comment type="caution">
    <text evidence="11">The sequence shown here is derived from an EMBL/GenBank/DDBJ whole genome shotgun (WGS) entry which is preliminary data.</text>
</comment>